<dbReference type="Gene3D" id="1.10.287.110">
    <property type="entry name" value="DnaJ domain"/>
    <property type="match status" value="1"/>
</dbReference>
<dbReference type="InterPro" id="IPR007791">
    <property type="entry name" value="DjlA_N"/>
</dbReference>
<dbReference type="Gene3D" id="1.10.3680.10">
    <property type="entry name" value="TerB-like"/>
    <property type="match status" value="1"/>
</dbReference>
<dbReference type="CDD" id="cd07316">
    <property type="entry name" value="terB_like_DjlA"/>
    <property type="match status" value="1"/>
</dbReference>
<organism evidence="3 4">
    <name type="scientific">Marinomonas polaris DSM 16579</name>
    <dbReference type="NCBI Taxonomy" id="1122206"/>
    <lineage>
        <taxon>Bacteria</taxon>
        <taxon>Pseudomonadati</taxon>
        <taxon>Pseudomonadota</taxon>
        <taxon>Gammaproteobacteria</taxon>
        <taxon>Oceanospirillales</taxon>
        <taxon>Oceanospirillaceae</taxon>
        <taxon>Marinomonas</taxon>
    </lineage>
</organism>
<proteinExistence type="predicted"/>
<dbReference type="InterPro" id="IPR050817">
    <property type="entry name" value="DjlA_DnaK_co-chaperone"/>
</dbReference>
<keyword evidence="4" id="KW-1185">Reference proteome</keyword>
<dbReference type="EMBL" id="FQVF01000012">
    <property type="protein sequence ID" value="SHF87699.1"/>
    <property type="molecule type" value="Genomic_DNA"/>
</dbReference>
<accession>A0A1M5F898</accession>
<name>A0A1M5F898_9GAMM</name>
<dbReference type="PROSITE" id="PS50076">
    <property type="entry name" value="DNAJ_2"/>
    <property type="match status" value="1"/>
</dbReference>
<dbReference type="NCBIfam" id="NF006948">
    <property type="entry name" value="PRK09430.1"/>
    <property type="match status" value="1"/>
</dbReference>
<evidence type="ECO:0000313" key="3">
    <source>
        <dbReference type="EMBL" id="SHF87699.1"/>
    </source>
</evidence>
<dbReference type="PANTHER" id="PTHR24074">
    <property type="entry name" value="CO-CHAPERONE PROTEIN DJLA"/>
    <property type="match status" value="1"/>
</dbReference>
<dbReference type="InterPro" id="IPR001623">
    <property type="entry name" value="DnaJ_domain"/>
</dbReference>
<dbReference type="Pfam" id="PF00226">
    <property type="entry name" value="DnaJ"/>
    <property type="match status" value="1"/>
</dbReference>
<dbReference type="RefSeq" id="WP_072840323.1">
    <property type="nucleotide sequence ID" value="NZ_FQVF01000012.1"/>
</dbReference>
<evidence type="ECO:0000313" key="4">
    <source>
        <dbReference type="Proteomes" id="UP000184517"/>
    </source>
</evidence>
<dbReference type="AlphaFoldDB" id="A0A1M5F898"/>
<feature type="domain" description="J" evidence="2">
    <location>
        <begin position="203"/>
        <end position="267"/>
    </location>
</feature>
<sequence>MWKVVCAILGYILAGFLGALLGFIVGGVVDRAQTGGAFSGIRGRAGMRLQQETFFRTLFLLMGRLAKSDGQVSEAEIQLAQSVMQRLRLSPAAQEQAKQLFNEGKSENFDLAAVLNTFKQTVGPGDLTRTLLEVLLVSAYADGHFSVEEKSFVSQVCAYLGVSVAEFEALHIQVKQQAHFRQGYQSSSNYSSSNVGSKDLLKAAYEALGVTPEMSDADIKKAYRRLMSKNHPDKLSSKGLPDEMIELAKERTQEIQSAYEMVKNARK</sequence>
<keyword evidence="1" id="KW-0143">Chaperone</keyword>
<dbReference type="PRINTS" id="PR00625">
    <property type="entry name" value="JDOMAIN"/>
</dbReference>
<evidence type="ECO:0000259" key="2">
    <source>
        <dbReference type="PROSITE" id="PS50076"/>
    </source>
</evidence>
<dbReference type="Pfam" id="PF05099">
    <property type="entry name" value="TerB"/>
    <property type="match status" value="1"/>
</dbReference>
<dbReference type="Proteomes" id="UP000184517">
    <property type="component" value="Unassembled WGS sequence"/>
</dbReference>
<dbReference type="InterPro" id="IPR029024">
    <property type="entry name" value="TerB-like"/>
</dbReference>
<dbReference type="OrthoDB" id="9782583at2"/>
<dbReference type="InterPro" id="IPR036869">
    <property type="entry name" value="J_dom_sf"/>
</dbReference>
<gene>
    <name evidence="3" type="ORF">SAMN02745753_02820</name>
</gene>
<dbReference type="SMART" id="SM00271">
    <property type="entry name" value="DnaJ"/>
    <property type="match status" value="1"/>
</dbReference>
<protein>
    <submittedName>
        <fullName evidence="3">DnaJ like chaperone protein</fullName>
    </submittedName>
</protein>
<reference evidence="4" key="1">
    <citation type="submission" date="2016-11" db="EMBL/GenBank/DDBJ databases">
        <authorList>
            <person name="Varghese N."/>
            <person name="Submissions S."/>
        </authorList>
    </citation>
    <scope>NUCLEOTIDE SEQUENCE [LARGE SCALE GENOMIC DNA]</scope>
    <source>
        <strain evidence="4">DSM 16579</strain>
    </source>
</reference>
<dbReference type="STRING" id="1122206.SAMN02745753_02820"/>
<dbReference type="SUPFAM" id="SSF46565">
    <property type="entry name" value="Chaperone J-domain"/>
    <property type="match status" value="1"/>
</dbReference>
<dbReference type="SUPFAM" id="SSF158682">
    <property type="entry name" value="TerB-like"/>
    <property type="match status" value="1"/>
</dbReference>
<evidence type="ECO:0000256" key="1">
    <source>
        <dbReference type="ARBA" id="ARBA00023186"/>
    </source>
</evidence>
<dbReference type="CDD" id="cd06257">
    <property type="entry name" value="DnaJ"/>
    <property type="match status" value="1"/>
</dbReference>